<dbReference type="Gene3D" id="3.40.250.10">
    <property type="entry name" value="Rhodanese-like domain"/>
    <property type="match status" value="1"/>
</dbReference>
<name>A0A3E0U243_9GAMM</name>
<dbReference type="PANTHER" id="PTHR45431:SF3">
    <property type="entry name" value="RHODANESE-LIKE DOMAIN-CONTAINING PROTEIN 15, CHLOROPLASTIC"/>
    <property type="match status" value="1"/>
</dbReference>
<dbReference type="Proteomes" id="UP000256899">
    <property type="component" value="Unassembled WGS sequence"/>
</dbReference>
<sequence length="132" mass="14452">MNKLAASLQLLLVTVTSFVWASERPSVSQEHVLSLVNAPLTSGYTLLDVRTAEEFKTGHIQSAINISHTELANSLALLPSDKAANIIVYCRSGRRAAVAEQLLRKQGYTNIWHLTGDIIAWQANGLPLKTLE</sequence>
<feature type="domain" description="Rhodanese" evidence="2">
    <location>
        <begin position="40"/>
        <end position="130"/>
    </location>
</feature>
<dbReference type="InterPro" id="IPR036873">
    <property type="entry name" value="Rhodanese-like_dom_sf"/>
</dbReference>
<gene>
    <name evidence="3" type="ORF">DXX94_08750</name>
</gene>
<dbReference type="Pfam" id="PF00581">
    <property type="entry name" value="Rhodanese"/>
    <property type="match status" value="1"/>
</dbReference>
<feature type="signal peptide" evidence="1">
    <location>
        <begin position="1"/>
        <end position="21"/>
    </location>
</feature>
<evidence type="ECO:0000259" key="2">
    <source>
        <dbReference type="PROSITE" id="PS50206"/>
    </source>
</evidence>
<dbReference type="CDD" id="cd00158">
    <property type="entry name" value="RHOD"/>
    <property type="match status" value="1"/>
</dbReference>
<dbReference type="RefSeq" id="WP_116015249.1">
    <property type="nucleotide sequence ID" value="NZ_QUOT01000001.1"/>
</dbReference>
<accession>A0A3E0U243</accession>
<evidence type="ECO:0000313" key="3">
    <source>
        <dbReference type="EMBL" id="REL30799.1"/>
    </source>
</evidence>
<dbReference type="SMART" id="SM00450">
    <property type="entry name" value="RHOD"/>
    <property type="match status" value="1"/>
</dbReference>
<dbReference type="EMBL" id="QUOT01000001">
    <property type="protein sequence ID" value="REL30799.1"/>
    <property type="molecule type" value="Genomic_DNA"/>
</dbReference>
<proteinExistence type="predicted"/>
<dbReference type="InterPro" id="IPR052367">
    <property type="entry name" value="Thiosulfate_ST/Rhodanese-like"/>
</dbReference>
<dbReference type="SUPFAM" id="SSF52821">
    <property type="entry name" value="Rhodanese/Cell cycle control phosphatase"/>
    <property type="match status" value="1"/>
</dbReference>
<comment type="caution">
    <text evidence="3">The sequence shown here is derived from an EMBL/GenBank/DDBJ whole genome shotgun (WGS) entry which is preliminary data.</text>
</comment>
<protein>
    <submittedName>
        <fullName evidence="3">Rhodanese-like domain-containing protein</fullName>
    </submittedName>
</protein>
<evidence type="ECO:0000256" key="1">
    <source>
        <dbReference type="SAM" id="SignalP"/>
    </source>
</evidence>
<dbReference type="PROSITE" id="PS50206">
    <property type="entry name" value="RHODANESE_3"/>
    <property type="match status" value="1"/>
</dbReference>
<keyword evidence="1" id="KW-0732">Signal</keyword>
<dbReference type="PANTHER" id="PTHR45431">
    <property type="entry name" value="RHODANESE-LIKE DOMAIN-CONTAINING PROTEIN 15, CHLOROPLASTIC"/>
    <property type="match status" value="1"/>
</dbReference>
<reference evidence="4" key="1">
    <citation type="submission" date="2018-08" db="EMBL/GenBank/DDBJ databases">
        <title>Thalassotalea euphylliae genome.</title>
        <authorList>
            <person name="Summers S."/>
            <person name="Rice S.A."/>
            <person name="Freckelton M.L."/>
            <person name="Nedved B.T."/>
            <person name="Hadfield M.G."/>
        </authorList>
    </citation>
    <scope>NUCLEOTIDE SEQUENCE [LARGE SCALE GENOMIC DNA]</scope>
    <source>
        <strain evidence="4">H3</strain>
    </source>
</reference>
<keyword evidence="4" id="KW-1185">Reference proteome</keyword>
<dbReference type="AlphaFoldDB" id="A0A3E0U243"/>
<evidence type="ECO:0000313" key="4">
    <source>
        <dbReference type="Proteomes" id="UP000256899"/>
    </source>
</evidence>
<organism evidence="3 4">
    <name type="scientific">Thalassotalea euphylliae</name>
    <dbReference type="NCBI Taxonomy" id="1655234"/>
    <lineage>
        <taxon>Bacteria</taxon>
        <taxon>Pseudomonadati</taxon>
        <taxon>Pseudomonadota</taxon>
        <taxon>Gammaproteobacteria</taxon>
        <taxon>Alteromonadales</taxon>
        <taxon>Colwelliaceae</taxon>
        <taxon>Thalassotalea</taxon>
    </lineage>
</organism>
<dbReference type="InterPro" id="IPR001763">
    <property type="entry name" value="Rhodanese-like_dom"/>
</dbReference>
<feature type="chain" id="PRO_5017792467" evidence="1">
    <location>
        <begin position="22"/>
        <end position="132"/>
    </location>
</feature>